<dbReference type="InterPro" id="IPR002401">
    <property type="entry name" value="Cyt_P450_E_grp-I"/>
</dbReference>
<keyword evidence="2 5" id="KW-0479">Metal-binding</keyword>
<dbReference type="CDD" id="cd11073">
    <property type="entry name" value="CYP76-like"/>
    <property type="match status" value="1"/>
</dbReference>
<keyword evidence="3 6" id="KW-0560">Oxidoreductase</keyword>
<dbReference type="OMA" id="NTQVTRE"/>
<dbReference type="GO" id="GO:0020037">
    <property type="term" value="F:heme binding"/>
    <property type="evidence" value="ECO:0007669"/>
    <property type="project" value="InterPro"/>
</dbReference>
<dbReference type="FunFam" id="1.10.630.10:FF:000007">
    <property type="entry name" value="Cytochrome P450 76C4"/>
    <property type="match status" value="1"/>
</dbReference>
<evidence type="ECO:0000313" key="8">
    <source>
        <dbReference type="Proteomes" id="UP000243459"/>
    </source>
</evidence>
<dbReference type="GO" id="GO:0016709">
    <property type="term" value="F:oxidoreductase activity, acting on paired donors, with incorporation or reduction of molecular oxygen, NAD(P)H as one donor, and incorporation of one atom of oxygen"/>
    <property type="evidence" value="ECO:0007669"/>
    <property type="project" value="UniProtKB-ARBA"/>
</dbReference>
<dbReference type="PANTHER" id="PTHR47950">
    <property type="entry name" value="CYTOCHROME P450, FAMILY 76, SUBFAMILY C, POLYPEPTIDE 5-RELATED"/>
    <property type="match status" value="1"/>
</dbReference>
<feature type="binding site" description="axial binding residue" evidence="5">
    <location>
        <position position="433"/>
    </location>
    <ligand>
        <name>heme</name>
        <dbReference type="ChEBI" id="CHEBI:30413"/>
    </ligand>
    <ligandPart>
        <name>Fe</name>
        <dbReference type="ChEBI" id="CHEBI:18248"/>
    </ligandPart>
</feature>
<sequence length="491" mass="55867">MATFILCLTLIAFTFAIIFYLLNPKSKTNLPPGPKPLPIVGNLFILGDKPHRSLAQLAKSYGPIISLKLGQVTTIVVSSPDLAREVLVKKDQSFCSRSIPDAVRIVGHYDGSPVWLPANQKWKNLRIICRSQLFTSQRLDSNIALRHKKVRELVEYLRERGEAKEAVDIGRVVFTAVMNSLTNTLFSIDMVDPRSDSAQEFRDLVWGIMEVVGSANVSDFFPLVRELDLQGKRRRTEGYFRKLHRIFDELIDRKLKEIELGNETDKDFLDALLNGQNKLDRYDIKPLLVDVFVAGTDTNSNTVEWAMAELLRSPDIMAKARAELLESFDKESELDELDILSLPYLQAIVKETLRLHPPAPFLLPRQNETNTELFGYSIPKHSRILVNAWAIGRHESVWKDPDIFMPERFLESDVDYKGRDFELIPFGAGRRICPGLPLALRIVHLMLASLLFYFKWELVDGMRAEDVDLREKFGVTLALANPVRAIPVPDK</sequence>
<dbReference type="PRINTS" id="PR00463">
    <property type="entry name" value="EP450I"/>
</dbReference>
<keyword evidence="6" id="KW-0503">Monooxygenase</keyword>
<dbReference type="Pfam" id="PF00067">
    <property type="entry name" value="p450"/>
    <property type="match status" value="1"/>
</dbReference>
<dbReference type="InterPro" id="IPR036396">
    <property type="entry name" value="Cyt_P450_sf"/>
</dbReference>
<gene>
    <name evidence="7" type="ORF">A4U43_C04F8980</name>
</gene>
<dbReference type="PROSITE" id="PS00086">
    <property type="entry name" value="CYTOCHROME_P450"/>
    <property type="match status" value="1"/>
</dbReference>
<dbReference type="EMBL" id="CM007384">
    <property type="protein sequence ID" value="ONK71469.1"/>
    <property type="molecule type" value="Genomic_DNA"/>
</dbReference>
<evidence type="ECO:0000256" key="6">
    <source>
        <dbReference type="RuleBase" id="RU000461"/>
    </source>
</evidence>
<evidence type="ECO:0000256" key="2">
    <source>
        <dbReference type="ARBA" id="ARBA00022723"/>
    </source>
</evidence>
<evidence type="ECO:0008006" key="9">
    <source>
        <dbReference type="Google" id="ProtNLM"/>
    </source>
</evidence>
<keyword evidence="4 5" id="KW-0408">Iron</keyword>
<proteinExistence type="inferred from homology"/>
<evidence type="ECO:0000256" key="5">
    <source>
        <dbReference type="PIRSR" id="PIRSR602401-1"/>
    </source>
</evidence>
<dbReference type="Gramene" id="ONK71469">
    <property type="protein sequence ID" value="ONK71469"/>
    <property type="gene ID" value="A4U43_C04F8980"/>
</dbReference>
<evidence type="ECO:0000256" key="4">
    <source>
        <dbReference type="ARBA" id="ARBA00023004"/>
    </source>
</evidence>
<evidence type="ECO:0000256" key="3">
    <source>
        <dbReference type="ARBA" id="ARBA00023002"/>
    </source>
</evidence>
<accession>A0A5P1F3V9</accession>
<dbReference type="PRINTS" id="PR00385">
    <property type="entry name" value="P450"/>
</dbReference>
<keyword evidence="8" id="KW-1185">Reference proteome</keyword>
<evidence type="ECO:0000313" key="7">
    <source>
        <dbReference type="EMBL" id="ONK71469.1"/>
    </source>
</evidence>
<evidence type="ECO:0000256" key="1">
    <source>
        <dbReference type="ARBA" id="ARBA00010617"/>
    </source>
</evidence>
<dbReference type="Proteomes" id="UP000243459">
    <property type="component" value="Chromosome 4"/>
</dbReference>
<dbReference type="PANTHER" id="PTHR47950:SF48">
    <property type="entry name" value="CYTOCHROME P450 FAMILY PROTEIN, EXPRESSED"/>
    <property type="match status" value="1"/>
</dbReference>
<comment type="cofactor">
    <cofactor evidence="5">
        <name>heme</name>
        <dbReference type="ChEBI" id="CHEBI:30413"/>
    </cofactor>
</comment>
<dbReference type="InterPro" id="IPR001128">
    <property type="entry name" value="Cyt_P450"/>
</dbReference>
<dbReference type="AlphaFoldDB" id="A0A5P1F3V9"/>
<dbReference type="GO" id="GO:0005506">
    <property type="term" value="F:iron ion binding"/>
    <property type="evidence" value="ECO:0007669"/>
    <property type="project" value="InterPro"/>
</dbReference>
<dbReference type="InterPro" id="IPR017972">
    <property type="entry name" value="Cyt_P450_CS"/>
</dbReference>
<comment type="similarity">
    <text evidence="1 6">Belongs to the cytochrome P450 family.</text>
</comment>
<keyword evidence="5 6" id="KW-0349">Heme</keyword>
<organism evidence="7 8">
    <name type="scientific">Asparagus officinalis</name>
    <name type="common">Garden asparagus</name>
    <dbReference type="NCBI Taxonomy" id="4686"/>
    <lineage>
        <taxon>Eukaryota</taxon>
        <taxon>Viridiplantae</taxon>
        <taxon>Streptophyta</taxon>
        <taxon>Embryophyta</taxon>
        <taxon>Tracheophyta</taxon>
        <taxon>Spermatophyta</taxon>
        <taxon>Magnoliopsida</taxon>
        <taxon>Liliopsida</taxon>
        <taxon>Asparagales</taxon>
        <taxon>Asparagaceae</taxon>
        <taxon>Asparagoideae</taxon>
        <taxon>Asparagus</taxon>
    </lineage>
</organism>
<dbReference type="GO" id="GO:0051502">
    <property type="term" value="P:diterpene phytoalexin biosynthetic process"/>
    <property type="evidence" value="ECO:0007669"/>
    <property type="project" value="UniProtKB-ARBA"/>
</dbReference>
<dbReference type="Gene3D" id="1.10.630.10">
    <property type="entry name" value="Cytochrome P450"/>
    <property type="match status" value="1"/>
</dbReference>
<reference evidence="8" key="1">
    <citation type="journal article" date="2017" name="Nat. Commun.">
        <title>The asparagus genome sheds light on the origin and evolution of a young Y chromosome.</title>
        <authorList>
            <person name="Harkess A."/>
            <person name="Zhou J."/>
            <person name="Xu C."/>
            <person name="Bowers J.E."/>
            <person name="Van der Hulst R."/>
            <person name="Ayyampalayam S."/>
            <person name="Mercati F."/>
            <person name="Riccardi P."/>
            <person name="McKain M.R."/>
            <person name="Kakrana A."/>
            <person name="Tang H."/>
            <person name="Ray J."/>
            <person name="Groenendijk J."/>
            <person name="Arikit S."/>
            <person name="Mathioni S.M."/>
            <person name="Nakano M."/>
            <person name="Shan H."/>
            <person name="Telgmann-Rauber A."/>
            <person name="Kanno A."/>
            <person name="Yue Z."/>
            <person name="Chen H."/>
            <person name="Li W."/>
            <person name="Chen Y."/>
            <person name="Xu X."/>
            <person name="Zhang Y."/>
            <person name="Luo S."/>
            <person name="Chen H."/>
            <person name="Gao J."/>
            <person name="Mao Z."/>
            <person name="Pires J.C."/>
            <person name="Luo M."/>
            <person name="Kudrna D."/>
            <person name="Wing R.A."/>
            <person name="Meyers B.C."/>
            <person name="Yi K."/>
            <person name="Kong H."/>
            <person name="Lavrijsen P."/>
            <person name="Sunseri F."/>
            <person name="Falavigna A."/>
            <person name="Ye Y."/>
            <person name="Leebens-Mack J.H."/>
            <person name="Chen G."/>
        </authorList>
    </citation>
    <scope>NUCLEOTIDE SEQUENCE [LARGE SCALE GENOMIC DNA]</scope>
    <source>
        <strain evidence="8">cv. DH0086</strain>
    </source>
</reference>
<dbReference type="SUPFAM" id="SSF48264">
    <property type="entry name" value="Cytochrome P450"/>
    <property type="match status" value="1"/>
</dbReference>
<name>A0A5P1F3V9_ASPOF</name>
<protein>
    <recommendedName>
        <fullName evidence="9">Cytochrome P450</fullName>
    </recommendedName>
</protein>